<dbReference type="OrthoDB" id="3643156at2759"/>
<dbReference type="EMBL" id="ML992504">
    <property type="protein sequence ID" value="KAF2225239.1"/>
    <property type="molecule type" value="Genomic_DNA"/>
</dbReference>
<accession>A0A6A6GI15</accession>
<name>A0A6A6GI15_9PEZI</name>
<organism evidence="1 2">
    <name type="scientific">Elsinoe ampelina</name>
    <dbReference type="NCBI Taxonomy" id="302913"/>
    <lineage>
        <taxon>Eukaryota</taxon>
        <taxon>Fungi</taxon>
        <taxon>Dikarya</taxon>
        <taxon>Ascomycota</taxon>
        <taxon>Pezizomycotina</taxon>
        <taxon>Dothideomycetes</taxon>
        <taxon>Dothideomycetidae</taxon>
        <taxon>Myriangiales</taxon>
        <taxon>Elsinoaceae</taxon>
        <taxon>Elsinoe</taxon>
    </lineage>
</organism>
<dbReference type="Proteomes" id="UP000799538">
    <property type="component" value="Unassembled WGS sequence"/>
</dbReference>
<gene>
    <name evidence="1" type="ORF">BDZ85DRAFT_90635</name>
</gene>
<proteinExistence type="predicted"/>
<evidence type="ECO:0000313" key="1">
    <source>
        <dbReference type="EMBL" id="KAF2225239.1"/>
    </source>
</evidence>
<reference evidence="2" key="1">
    <citation type="journal article" date="2020" name="Stud. Mycol.">
        <title>101 Dothideomycetes genomes: A test case for predicting lifestyles and emergence of pathogens.</title>
        <authorList>
            <person name="Haridas S."/>
            <person name="Albert R."/>
            <person name="Binder M."/>
            <person name="Bloem J."/>
            <person name="LaButti K."/>
            <person name="Salamov A."/>
            <person name="Andreopoulos B."/>
            <person name="Baker S."/>
            <person name="Barry K."/>
            <person name="Bills G."/>
            <person name="Bluhm B."/>
            <person name="Cannon C."/>
            <person name="Castanera R."/>
            <person name="Culley D."/>
            <person name="Daum C."/>
            <person name="Ezra D."/>
            <person name="Gonzalez J."/>
            <person name="Henrissat B."/>
            <person name="Kuo A."/>
            <person name="Liang C."/>
            <person name="Lipzen A."/>
            <person name="Lutzoni F."/>
            <person name="Magnuson J."/>
            <person name="Mondo S."/>
            <person name="Nolan M."/>
            <person name="Ohm R."/>
            <person name="Pangilinan J."/>
            <person name="Park H.-J."/>
            <person name="Ramirez L."/>
            <person name="Alfaro M."/>
            <person name="Sun H."/>
            <person name="Tritt A."/>
            <person name="Yoshinaga Y."/>
            <person name="Zwiers L.-H."/>
            <person name="Turgeon B."/>
            <person name="Goodwin S."/>
            <person name="Spatafora J."/>
            <person name="Crous P."/>
            <person name="Grigoriev I."/>
        </authorList>
    </citation>
    <scope>NUCLEOTIDE SEQUENCE [LARGE SCALE GENOMIC DNA]</scope>
    <source>
        <strain evidence="2">CECT 20119</strain>
    </source>
</reference>
<dbReference type="AlphaFoldDB" id="A0A6A6GI15"/>
<protein>
    <submittedName>
        <fullName evidence="1">Uncharacterized protein</fullName>
    </submittedName>
</protein>
<sequence length="392" mass="44524">MYARRMLSSGLLALLAIVSSLYLITLLHINSSQPGFHHADDPTKDVLHIQPGIGFDLTAFYGTVAISYPNGTTHSIHKVEGNEKYRETWKRLSLESSKHIAPPYNNAGEDFNDIPRQQLRRWRKRFGFPASEDVGTIAGMLAALRDKAEQYTGKPVTSAIATIPHLAAVYNEDIIDAFEHIGVEMHKQHLLDHLVYETMTAYAGCGYGLCSNFTDIVSCHNESYHSDFDDIMVLLYTRDAFIVSVARMHGGFSLWEPPYRIRQDWTLGSDELLSRTDPDDIDEYWALVRELIFNIYLMQHYDFPSKIILMGESADSPVFKKNVVEAMEFVADGRAIPPFVDEDPLYVAAKGAAEYAKRAPWTDQWWNIPRMNKTEIDRGDWEGKLVKQDGAR</sequence>
<keyword evidence="2" id="KW-1185">Reference proteome</keyword>
<evidence type="ECO:0000313" key="2">
    <source>
        <dbReference type="Proteomes" id="UP000799538"/>
    </source>
</evidence>